<dbReference type="FunFam" id="3.30.200.20:FF:000042">
    <property type="entry name" value="Aurora kinase A"/>
    <property type="match status" value="1"/>
</dbReference>
<dbReference type="AlphaFoldDB" id="G0QTH7"/>
<dbReference type="Gene3D" id="3.30.200.20">
    <property type="entry name" value="Phosphorylase Kinase, domain 1"/>
    <property type="match status" value="1"/>
</dbReference>
<dbReference type="EC" id="2.7.11.17" evidence="10"/>
<dbReference type="SMART" id="SM00220">
    <property type="entry name" value="S_TKc"/>
    <property type="match status" value="1"/>
</dbReference>
<keyword evidence="5 7" id="KW-0067">ATP-binding</keyword>
<feature type="domain" description="EF-hand" evidence="9">
    <location>
        <begin position="533"/>
        <end position="563"/>
    </location>
</feature>
<dbReference type="GO" id="GO:0004683">
    <property type="term" value="F:calcium/calmodulin-dependent protein kinase activity"/>
    <property type="evidence" value="ECO:0007669"/>
    <property type="project" value="UniProtKB-EC"/>
</dbReference>
<dbReference type="GO" id="GO:0005829">
    <property type="term" value="C:cytosol"/>
    <property type="evidence" value="ECO:0007669"/>
    <property type="project" value="TreeGrafter"/>
</dbReference>
<dbReference type="SUPFAM" id="SSF56112">
    <property type="entry name" value="Protein kinase-like (PK-like)"/>
    <property type="match status" value="1"/>
</dbReference>
<sequence>MQKQTGDYVYDTSRQSLLGEGSFGRVYRGKNIKTGELVAVKQMDTAMFKDKYMKECLENEVNIMKQLKSDYIVKLYHTESDQSKTLIVLELCNNGDLREYISNKGGTLDEKQSIEILNQLMNGFREMVSHGFIHRDIKPENALVKNDCFKISDFGFATKADIQGRQLIKECVGTPLYMAPQLLENTPYTAKSDIWSIGMMFYEMLFGKTQKIKLIIQYIYIQSPWPARDVQSYLRNMKSFPLKFPYDKQIGQNTRDFIVKCLTLNEKDRINWDDIFSHPILQLQTGQQTKPAVQLDQKAQLIIRSMQYMVQNKNVNLDEIFSRFDQNKGGSLDLFEFHQLLSSIDPRITYYESEHVFKTLDQTKDGQISKKEFEDVFKFWDFADTQDKVSSVIVDLQEIIKNNNLDLKLIFQNFDKDAGGSLNFQEFVSLIKIVAPKMKQYEIKPIFDKFDKNGDGNVSYEEFYHILNYGNSKDSQFKPDQEKARKLINELKRIITTNNLNLKQIFNNFDKSKDGNLNLEEFTKLVLVIDKKLPQNEIKNIFDLFNVDGGNEITFTEFQKTLI</sequence>
<protein>
    <submittedName>
        <fullName evidence="10">Protein kinase domain protein</fullName>
        <ecNumber evidence="10">1.6.3.1</ecNumber>
        <ecNumber evidence="10">2.7.11.17</ecNumber>
    </submittedName>
</protein>
<gene>
    <name evidence="10" type="ORF">IMG5_108570</name>
</gene>
<dbReference type="GO" id="GO:0005524">
    <property type="term" value="F:ATP binding"/>
    <property type="evidence" value="ECO:0007669"/>
    <property type="project" value="UniProtKB-UniRule"/>
</dbReference>
<evidence type="ECO:0000256" key="5">
    <source>
        <dbReference type="ARBA" id="ARBA00022840"/>
    </source>
</evidence>
<keyword evidence="4" id="KW-0106">Calcium</keyword>
<dbReference type="STRING" id="857967.G0QTH7"/>
<dbReference type="Gene3D" id="1.10.238.10">
    <property type="entry name" value="EF-hand"/>
    <property type="match status" value="3"/>
</dbReference>
<evidence type="ECO:0000256" key="4">
    <source>
        <dbReference type="ARBA" id="ARBA00022837"/>
    </source>
</evidence>
<proteinExistence type="inferred from homology"/>
<accession>G0QTH7</accession>
<reference evidence="10 11" key="1">
    <citation type="submission" date="2011-07" db="EMBL/GenBank/DDBJ databases">
        <authorList>
            <person name="Coyne R."/>
            <person name="Brami D."/>
            <person name="Johnson J."/>
            <person name="Hostetler J."/>
            <person name="Hannick L."/>
            <person name="Clark T."/>
            <person name="Cassidy-Hanley D."/>
            <person name="Inman J."/>
        </authorList>
    </citation>
    <scope>NUCLEOTIDE SEQUENCE [LARGE SCALE GENOMIC DNA]</scope>
    <source>
        <strain evidence="10 11">G5</strain>
    </source>
</reference>
<keyword evidence="1 10" id="KW-0808">Transferase</keyword>
<dbReference type="GO" id="GO:0000407">
    <property type="term" value="C:phagophore assembly site"/>
    <property type="evidence" value="ECO:0007669"/>
    <property type="project" value="TreeGrafter"/>
</dbReference>
<keyword evidence="2 7" id="KW-0547">Nucleotide-binding</keyword>
<dbReference type="PROSITE" id="PS50011">
    <property type="entry name" value="PROTEIN_KINASE_DOM"/>
    <property type="match status" value="1"/>
</dbReference>
<dbReference type="InterPro" id="IPR011009">
    <property type="entry name" value="Kinase-like_dom_sf"/>
</dbReference>
<dbReference type="PANTHER" id="PTHR24348:SF22">
    <property type="entry name" value="NON-SPECIFIC SERINE_THREONINE PROTEIN KINASE"/>
    <property type="match status" value="1"/>
</dbReference>
<evidence type="ECO:0000313" key="11">
    <source>
        <dbReference type="Proteomes" id="UP000008983"/>
    </source>
</evidence>
<evidence type="ECO:0000259" key="9">
    <source>
        <dbReference type="PROSITE" id="PS50222"/>
    </source>
</evidence>
<evidence type="ECO:0000313" key="10">
    <source>
        <dbReference type="EMBL" id="EGR31480.1"/>
    </source>
</evidence>
<dbReference type="FunFam" id="1.10.510.10:FF:000737">
    <property type="entry name" value="Protein kinase, putative"/>
    <property type="match status" value="1"/>
</dbReference>
<dbReference type="PROSITE" id="PS50222">
    <property type="entry name" value="EF_HAND_2"/>
    <property type="match status" value="6"/>
</dbReference>
<dbReference type="PANTHER" id="PTHR24348">
    <property type="entry name" value="SERINE/THREONINE-PROTEIN KINASE UNC-51-RELATED"/>
    <property type="match status" value="1"/>
</dbReference>
<organism evidence="10 11">
    <name type="scientific">Ichthyophthirius multifiliis</name>
    <name type="common">White spot disease agent</name>
    <name type="synonym">Ich</name>
    <dbReference type="NCBI Taxonomy" id="5932"/>
    <lineage>
        <taxon>Eukaryota</taxon>
        <taxon>Sar</taxon>
        <taxon>Alveolata</taxon>
        <taxon>Ciliophora</taxon>
        <taxon>Intramacronucleata</taxon>
        <taxon>Oligohymenophorea</taxon>
        <taxon>Hymenostomatida</taxon>
        <taxon>Ophryoglenina</taxon>
        <taxon>Ichthyophthirius</taxon>
    </lineage>
</organism>
<dbReference type="GO" id="GO:0005509">
    <property type="term" value="F:calcium ion binding"/>
    <property type="evidence" value="ECO:0007669"/>
    <property type="project" value="InterPro"/>
</dbReference>
<dbReference type="GeneID" id="14907622"/>
<feature type="domain" description="EF-hand" evidence="9">
    <location>
        <begin position="446"/>
        <end position="473"/>
    </location>
</feature>
<dbReference type="OMA" id="MAYEMLY"/>
<dbReference type="Pfam" id="PF00069">
    <property type="entry name" value="Pkinase"/>
    <property type="match status" value="1"/>
</dbReference>
<dbReference type="Pfam" id="PF13499">
    <property type="entry name" value="EF-hand_7"/>
    <property type="match status" value="3"/>
</dbReference>
<feature type="domain" description="EF-hand" evidence="9">
    <location>
        <begin position="497"/>
        <end position="532"/>
    </location>
</feature>
<dbReference type="InterPro" id="IPR002048">
    <property type="entry name" value="EF_hand_dom"/>
</dbReference>
<dbReference type="GO" id="GO:0010506">
    <property type="term" value="P:regulation of autophagy"/>
    <property type="evidence" value="ECO:0007669"/>
    <property type="project" value="InterPro"/>
</dbReference>
<keyword evidence="11" id="KW-1185">Reference proteome</keyword>
<dbReference type="GO" id="GO:0016174">
    <property type="term" value="F:NAD(P)H oxidase H2O2-forming activity"/>
    <property type="evidence" value="ECO:0007669"/>
    <property type="project" value="UniProtKB-EC"/>
</dbReference>
<feature type="domain" description="EF-hand" evidence="9">
    <location>
        <begin position="402"/>
        <end position="437"/>
    </location>
</feature>
<dbReference type="EC" id="1.6.3.1" evidence="10"/>
<dbReference type="PROSITE" id="PS00107">
    <property type="entry name" value="PROTEIN_KINASE_ATP"/>
    <property type="match status" value="1"/>
</dbReference>
<evidence type="ECO:0000256" key="2">
    <source>
        <dbReference type="ARBA" id="ARBA00022741"/>
    </source>
</evidence>
<dbReference type="PROSITE" id="PS00018">
    <property type="entry name" value="EF_HAND_1"/>
    <property type="match status" value="4"/>
</dbReference>
<keyword evidence="10" id="KW-0560">Oxidoreductase</keyword>
<dbReference type="SUPFAM" id="SSF47473">
    <property type="entry name" value="EF-hand"/>
    <property type="match status" value="2"/>
</dbReference>
<dbReference type="InterPro" id="IPR017441">
    <property type="entry name" value="Protein_kinase_ATP_BS"/>
</dbReference>
<dbReference type="RefSeq" id="XP_004034966.1">
    <property type="nucleotide sequence ID" value="XM_004034918.1"/>
</dbReference>
<dbReference type="InterPro" id="IPR011992">
    <property type="entry name" value="EF-hand-dom_pair"/>
</dbReference>
<name>G0QTH7_ICHMU</name>
<dbReference type="OrthoDB" id="40902at2759"/>
<dbReference type="EMBL" id="GL983856">
    <property type="protein sequence ID" value="EGR31480.1"/>
    <property type="molecule type" value="Genomic_DNA"/>
</dbReference>
<dbReference type="SMART" id="SM00054">
    <property type="entry name" value="EFh"/>
    <property type="match status" value="6"/>
</dbReference>
<evidence type="ECO:0000256" key="7">
    <source>
        <dbReference type="PROSITE-ProRule" id="PRU10141"/>
    </source>
</evidence>
<dbReference type="InParanoid" id="G0QTH7"/>
<dbReference type="GO" id="GO:0005776">
    <property type="term" value="C:autophagosome"/>
    <property type="evidence" value="ECO:0007669"/>
    <property type="project" value="TreeGrafter"/>
</dbReference>
<feature type="domain" description="EF-hand" evidence="9">
    <location>
        <begin position="312"/>
        <end position="347"/>
    </location>
</feature>
<feature type="domain" description="EF-hand" evidence="9">
    <location>
        <begin position="354"/>
        <end position="383"/>
    </location>
</feature>
<dbReference type="eggNOG" id="KOG0575">
    <property type="taxonomic scope" value="Eukaryota"/>
</dbReference>
<dbReference type="GO" id="GO:0000045">
    <property type="term" value="P:autophagosome assembly"/>
    <property type="evidence" value="ECO:0007669"/>
    <property type="project" value="TreeGrafter"/>
</dbReference>
<dbReference type="InterPro" id="IPR000719">
    <property type="entry name" value="Prot_kinase_dom"/>
</dbReference>
<evidence type="ECO:0000256" key="3">
    <source>
        <dbReference type="ARBA" id="ARBA00022777"/>
    </source>
</evidence>
<dbReference type="GO" id="GO:0016020">
    <property type="term" value="C:membrane"/>
    <property type="evidence" value="ECO:0007669"/>
    <property type="project" value="TreeGrafter"/>
</dbReference>
<evidence type="ECO:0000259" key="8">
    <source>
        <dbReference type="PROSITE" id="PS50011"/>
    </source>
</evidence>
<evidence type="ECO:0000256" key="6">
    <source>
        <dbReference type="ARBA" id="ARBA00024334"/>
    </source>
</evidence>
<feature type="binding site" evidence="7">
    <location>
        <position position="41"/>
    </location>
    <ligand>
        <name>ATP</name>
        <dbReference type="ChEBI" id="CHEBI:30616"/>
    </ligand>
</feature>
<comment type="similarity">
    <text evidence="6">Belongs to the protein kinase superfamily. Ser/Thr protein kinase family. CDPK subfamily.</text>
</comment>
<dbReference type="Proteomes" id="UP000008983">
    <property type="component" value="Unassembled WGS sequence"/>
</dbReference>
<dbReference type="Gene3D" id="1.10.510.10">
    <property type="entry name" value="Transferase(Phosphotransferase) domain 1"/>
    <property type="match status" value="1"/>
</dbReference>
<dbReference type="InterPro" id="IPR045269">
    <property type="entry name" value="Atg1-like"/>
</dbReference>
<evidence type="ECO:0000256" key="1">
    <source>
        <dbReference type="ARBA" id="ARBA00022679"/>
    </source>
</evidence>
<keyword evidence="3 10" id="KW-0418">Kinase</keyword>
<dbReference type="InterPro" id="IPR018247">
    <property type="entry name" value="EF_Hand_1_Ca_BS"/>
</dbReference>
<feature type="domain" description="Protein kinase" evidence="8">
    <location>
        <begin position="12"/>
        <end position="281"/>
    </location>
</feature>